<evidence type="ECO:0000313" key="5">
    <source>
        <dbReference type="Proteomes" id="UP000292702"/>
    </source>
</evidence>
<proteinExistence type="predicted"/>
<dbReference type="Pfam" id="PF01535">
    <property type="entry name" value="PPR"/>
    <property type="match status" value="3"/>
</dbReference>
<evidence type="ECO:0000256" key="1">
    <source>
        <dbReference type="ARBA" id="ARBA00022737"/>
    </source>
</evidence>
<dbReference type="InterPro" id="IPR050667">
    <property type="entry name" value="PPR-containing_protein"/>
</dbReference>
<feature type="repeat" description="PPR" evidence="2">
    <location>
        <begin position="706"/>
        <end position="740"/>
    </location>
</feature>
<sequence length="766" mass="86603">MLRHASHQAIAKVAHVPQSVRLVANGAGSLLSYNRQAYVPRAYSTSRQRSKLDEIHKVLSAIPPLPAAFQDAPRVDIDALNKLLPVLQDALKNQNFRLLQKTWDAIVQGGLLRLIGRVAHEKHSRYLVAFFEAGEDVQKNDIWAWNAHEWTLRKSFVADMAIVTAAAGYPAGLTALLNWHIKRNEPKVILQRYAQYAKALRDKDSLLASEDSDSDSPFTLEIQPTEESAEESDDEMDMDLGATEFQQNPIMVSPQILLFAITAHAMQDDFIQAVHTILETNTRLSKSQIKIFIQHLPAPLAGKVTEYANRLNVARLMARSNSLGTYLTALTEDRNIRVLRSLYTSVVEELSEPSPWLTMDPAKVNDQVPVLLPEFTWALFLRGFLFCYDLPLAAKLWEDLSRFGLTPTLEMWTALLEGYAYHRMGPELLSAWEAMRSQGVVPDAAAYHALLEGLHRAQNPREAIRHFHRFRESLAPAMLHDVVSVHLHGTMINGLLQNDALNDAKDVLKLMVEKGPKPDIAPYNMFLQYYGDKGMMKELASVLQDIDKAKLRGDVITFAILLSSLLKVRQDAPNLVFDVMRKQGVKPNVVMYSGIIDHLLKQRNATSFAAAMDILRTIEQDTSGDLAPTIVTYTIVLTGILRATWLPQATQEEWRQDITRRMAERKIKPTPTTLHVLLEAALEIKQPHGVEWAMMYYRSMPKPSVRRDTWYVLLAGLANRKEWDVADEVVRDMVARGFVPQHSLARLVHMVKRRQSRVGSTITYDL</sequence>
<name>A0A4R0RTX5_9APHY</name>
<protein>
    <recommendedName>
        <fullName evidence="6">Pentacotripeptide-repeat region of PRORP domain-containing protein</fullName>
    </recommendedName>
</protein>
<dbReference type="EMBL" id="RWJN01000030">
    <property type="protein sequence ID" value="TCD69945.1"/>
    <property type="molecule type" value="Genomic_DNA"/>
</dbReference>
<evidence type="ECO:0008006" key="6">
    <source>
        <dbReference type="Google" id="ProtNLM"/>
    </source>
</evidence>
<dbReference type="InterPro" id="IPR011990">
    <property type="entry name" value="TPR-like_helical_dom_sf"/>
</dbReference>
<dbReference type="STRING" id="92696.A0A4R0RTX5"/>
<dbReference type="PANTHER" id="PTHR47939">
    <property type="entry name" value="MEMBRANE-ASSOCIATED SALT-INDUCIBLE PROTEIN-LIKE"/>
    <property type="match status" value="1"/>
</dbReference>
<dbReference type="Proteomes" id="UP000292702">
    <property type="component" value="Unassembled WGS sequence"/>
</dbReference>
<gene>
    <name evidence="4" type="ORF">EIP91_005534</name>
</gene>
<feature type="region of interest" description="Disordered" evidence="3">
    <location>
        <begin position="207"/>
        <end position="234"/>
    </location>
</feature>
<feature type="repeat" description="PPR" evidence="2">
    <location>
        <begin position="408"/>
        <end position="442"/>
    </location>
</feature>
<comment type="caution">
    <text evidence="4">The sequence shown here is derived from an EMBL/GenBank/DDBJ whole genome shotgun (WGS) entry which is preliminary data.</text>
</comment>
<accession>A0A4R0RTX5</accession>
<dbReference type="PROSITE" id="PS51375">
    <property type="entry name" value="PPR"/>
    <property type="match status" value="3"/>
</dbReference>
<evidence type="ECO:0000313" key="4">
    <source>
        <dbReference type="EMBL" id="TCD69945.1"/>
    </source>
</evidence>
<dbReference type="NCBIfam" id="TIGR00756">
    <property type="entry name" value="PPR"/>
    <property type="match status" value="2"/>
</dbReference>
<evidence type="ECO:0000256" key="3">
    <source>
        <dbReference type="SAM" id="MobiDB-lite"/>
    </source>
</evidence>
<keyword evidence="1" id="KW-0677">Repeat</keyword>
<dbReference type="Gene3D" id="1.25.40.10">
    <property type="entry name" value="Tetratricopeptide repeat domain"/>
    <property type="match status" value="3"/>
</dbReference>
<evidence type="ECO:0000256" key="2">
    <source>
        <dbReference type="PROSITE-ProRule" id="PRU00708"/>
    </source>
</evidence>
<dbReference type="PANTHER" id="PTHR47939:SF13">
    <property type="entry name" value="OS03G0201400 PROTEIN"/>
    <property type="match status" value="1"/>
</dbReference>
<organism evidence="4 5">
    <name type="scientific">Steccherinum ochraceum</name>
    <dbReference type="NCBI Taxonomy" id="92696"/>
    <lineage>
        <taxon>Eukaryota</taxon>
        <taxon>Fungi</taxon>
        <taxon>Dikarya</taxon>
        <taxon>Basidiomycota</taxon>
        <taxon>Agaricomycotina</taxon>
        <taxon>Agaricomycetes</taxon>
        <taxon>Polyporales</taxon>
        <taxon>Steccherinaceae</taxon>
        <taxon>Steccherinum</taxon>
    </lineage>
</organism>
<keyword evidence="5" id="KW-1185">Reference proteome</keyword>
<dbReference type="AlphaFoldDB" id="A0A4R0RTX5"/>
<dbReference type="OrthoDB" id="185373at2759"/>
<feature type="repeat" description="PPR" evidence="2">
    <location>
        <begin position="484"/>
        <end position="518"/>
    </location>
</feature>
<dbReference type="InterPro" id="IPR002885">
    <property type="entry name" value="PPR_rpt"/>
</dbReference>
<reference evidence="4 5" key="1">
    <citation type="submission" date="2018-11" db="EMBL/GenBank/DDBJ databases">
        <title>Genome assembly of Steccherinum ochraceum LE-BIN_3174, the white-rot fungus of the Steccherinaceae family (The Residual Polyporoid clade, Polyporales, Basidiomycota).</title>
        <authorList>
            <person name="Fedorova T.V."/>
            <person name="Glazunova O.A."/>
            <person name="Landesman E.O."/>
            <person name="Moiseenko K.V."/>
            <person name="Psurtseva N.V."/>
            <person name="Savinova O.S."/>
            <person name="Shakhova N.V."/>
            <person name="Tyazhelova T.V."/>
            <person name="Vasina D.V."/>
        </authorList>
    </citation>
    <scope>NUCLEOTIDE SEQUENCE [LARGE SCALE GENOMIC DNA]</scope>
    <source>
        <strain evidence="4 5">LE-BIN_3174</strain>
    </source>
</reference>
<dbReference type="Pfam" id="PF13812">
    <property type="entry name" value="PPR_3"/>
    <property type="match status" value="1"/>
</dbReference>